<sequence length="267" mass="29395">MGRRPRLLGADPAVPQNTQGWEGDFSHLRPEIGFYDDYRPETVEKHIEQATGAGLDFFQFYWYWDTAHQRSPERFEASLAAFAQAVPPSTSRSPCAPIRGAACRSPGVTTPTVAKRLADTFLNQPNYLRANNGRPILHLCDRRGLGDGSDTDTDTDTRAFVDAVRQEAKATLNEDVLVLGYWEAMLDPTTPARWGADGAYCGVRIDHVKRYSDYVAGMPAYFDATPRNLCGARPPASTNALASRTSSRIGPRSATTRTRPPSCSPRA</sequence>
<dbReference type="Proteomes" id="UP001139648">
    <property type="component" value="Unassembled WGS sequence"/>
</dbReference>
<proteinExistence type="predicted"/>
<gene>
    <name evidence="2" type="ORF">HD597_000224</name>
</gene>
<feature type="compositionally biased region" description="Polar residues" evidence="1">
    <location>
        <begin position="236"/>
        <end position="261"/>
    </location>
</feature>
<dbReference type="AlphaFoldDB" id="A0A9X2G5Z5"/>
<dbReference type="Gene3D" id="3.20.20.80">
    <property type="entry name" value="Glycosidases"/>
    <property type="match status" value="1"/>
</dbReference>
<evidence type="ECO:0000313" key="2">
    <source>
        <dbReference type="EMBL" id="MCP2353204.1"/>
    </source>
</evidence>
<dbReference type="EMBL" id="JAMZEB010000001">
    <property type="protein sequence ID" value="MCP2353204.1"/>
    <property type="molecule type" value="Genomic_DNA"/>
</dbReference>
<keyword evidence="3" id="KW-1185">Reference proteome</keyword>
<protein>
    <submittedName>
        <fullName evidence="2">Uncharacterized protein</fullName>
    </submittedName>
</protein>
<dbReference type="RefSeq" id="WP_253739656.1">
    <property type="nucleotide sequence ID" value="NZ_BAABKA010000095.1"/>
</dbReference>
<reference evidence="2" key="1">
    <citation type="submission" date="2022-06" db="EMBL/GenBank/DDBJ databases">
        <title>Sequencing the genomes of 1000 actinobacteria strains.</title>
        <authorList>
            <person name="Klenk H.-P."/>
        </authorList>
    </citation>
    <scope>NUCLEOTIDE SEQUENCE</scope>
    <source>
        <strain evidence="2">DSM 46694</strain>
    </source>
</reference>
<name>A0A9X2G5Z5_9ACTN</name>
<comment type="caution">
    <text evidence="2">The sequence shown here is derived from an EMBL/GenBank/DDBJ whole genome shotgun (WGS) entry which is preliminary data.</text>
</comment>
<accession>A0A9X2G5Z5</accession>
<feature type="region of interest" description="Disordered" evidence="1">
    <location>
        <begin position="233"/>
        <end position="267"/>
    </location>
</feature>
<feature type="region of interest" description="Disordered" evidence="1">
    <location>
        <begin position="1"/>
        <end position="22"/>
    </location>
</feature>
<evidence type="ECO:0000313" key="3">
    <source>
        <dbReference type="Proteomes" id="UP001139648"/>
    </source>
</evidence>
<evidence type="ECO:0000256" key="1">
    <source>
        <dbReference type="SAM" id="MobiDB-lite"/>
    </source>
</evidence>
<organism evidence="2 3">
    <name type="scientific">Nonomuraea thailandensis</name>
    <dbReference type="NCBI Taxonomy" id="1188745"/>
    <lineage>
        <taxon>Bacteria</taxon>
        <taxon>Bacillati</taxon>
        <taxon>Actinomycetota</taxon>
        <taxon>Actinomycetes</taxon>
        <taxon>Streptosporangiales</taxon>
        <taxon>Streptosporangiaceae</taxon>
        <taxon>Nonomuraea</taxon>
    </lineage>
</organism>